<dbReference type="InterPro" id="IPR005530">
    <property type="entry name" value="SPW"/>
</dbReference>
<gene>
    <name evidence="3" type="ORF">SAMN05216337_100162</name>
</gene>
<evidence type="ECO:0000313" key="4">
    <source>
        <dbReference type="Proteomes" id="UP000199245"/>
    </source>
</evidence>
<dbReference type="EMBL" id="FMZW01000001">
    <property type="protein sequence ID" value="SDC02790.1"/>
    <property type="molecule type" value="Genomic_DNA"/>
</dbReference>
<proteinExistence type="predicted"/>
<dbReference type="Proteomes" id="UP000199245">
    <property type="component" value="Unassembled WGS sequence"/>
</dbReference>
<feature type="domain" description="SPW repeat-containing integral membrane" evidence="2">
    <location>
        <begin position="6"/>
        <end position="97"/>
    </location>
</feature>
<evidence type="ECO:0000259" key="2">
    <source>
        <dbReference type="Pfam" id="PF03779"/>
    </source>
</evidence>
<organism evidence="3 4">
    <name type="scientific">Bradyrhizobium brasilense</name>
    <dbReference type="NCBI Taxonomy" id="1419277"/>
    <lineage>
        <taxon>Bacteria</taxon>
        <taxon>Pseudomonadati</taxon>
        <taxon>Pseudomonadota</taxon>
        <taxon>Alphaproteobacteria</taxon>
        <taxon>Hyphomicrobiales</taxon>
        <taxon>Nitrobacteraceae</taxon>
        <taxon>Bradyrhizobium</taxon>
    </lineage>
</organism>
<feature type="transmembrane region" description="Helical" evidence="1">
    <location>
        <begin position="81"/>
        <end position="99"/>
    </location>
</feature>
<feature type="transmembrane region" description="Helical" evidence="1">
    <location>
        <begin position="9"/>
        <end position="25"/>
    </location>
</feature>
<evidence type="ECO:0000313" key="3">
    <source>
        <dbReference type="EMBL" id="SDC02790.1"/>
    </source>
</evidence>
<reference evidence="3 4" key="1">
    <citation type="submission" date="2016-10" db="EMBL/GenBank/DDBJ databases">
        <authorList>
            <person name="de Groot N.N."/>
        </authorList>
    </citation>
    <scope>NUCLEOTIDE SEQUENCE [LARGE SCALE GENOMIC DNA]</scope>
    <source>
        <strain evidence="3 4">R5</strain>
    </source>
</reference>
<feature type="transmembrane region" description="Helical" evidence="1">
    <location>
        <begin position="59"/>
        <end position="75"/>
    </location>
</feature>
<keyword evidence="1" id="KW-0472">Membrane</keyword>
<sequence length="120" mass="13337">MRIQHWQDAASLLVGAWLVASPFALGFSGAALWISIALGLGVVLFALEAFIIPSYLEEWGEMLMGLALVFAPWTFNYQQGSVTTSSVLAGVAVIVLACWELTMDRDFATWWHDRWHHRAG</sequence>
<protein>
    <submittedName>
        <fullName evidence="3">SPW repeat-containing protein</fullName>
    </submittedName>
</protein>
<dbReference type="Pfam" id="PF03779">
    <property type="entry name" value="SPW"/>
    <property type="match status" value="1"/>
</dbReference>
<dbReference type="AlphaFoldDB" id="A0A1G6I8M6"/>
<accession>A0A1G6I8M6</accession>
<keyword evidence="1" id="KW-1133">Transmembrane helix</keyword>
<evidence type="ECO:0000256" key="1">
    <source>
        <dbReference type="SAM" id="Phobius"/>
    </source>
</evidence>
<dbReference type="RefSeq" id="WP_092077388.1">
    <property type="nucleotide sequence ID" value="NZ_FMZW01000001.1"/>
</dbReference>
<keyword evidence="1" id="KW-0812">Transmembrane</keyword>
<name>A0A1G6I8M6_9BRAD</name>